<proteinExistence type="predicted"/>
<dbReference type="AlphaFoldDB" id="A0A7C5QI78"/>
<evidence type="ECO:0000313" key="1">
    <source>
        <dbReference type="EMBL" id="HHK67534.1"/>
    </source>
</evidence>
<accession>A0A7C5QI78</accession>
<dbReference type="SUPFAM" id="SSF82784">
    <property type="entry name" value="OsmC-like"/>
    <property type="match status" value="1"/>
</dbReference>
<dbReference type="InterPro" id="IPR003718">
    <property type="entry name" value="OsmC/Ohr_fam"/>
</dbReference>
<comment type="caution">
    <text evidence="1">The sequence shown here is derived from an EMBL/GenBank/DDBJ whole genome shotgun (WGS) entry which is preliminary data.</text>
</comment>
<name>A0A7C5QI78_CALS0</name>
<dbReference type="Pfam" id="PF02566">
    <property type="entry name" value="OsmC"/>
    <property type="match status" value="1"/>
</dbReference>
<dbReference type="PANTHER" id="PTHR35368:SF1">
    <property type="entry name" value="HYDROPEROXIDE REDUCTASE"/>
    <property type="match status" value="1"/>
</dbReference>
<sequence>MHLSATELNGLSLEKLREVVNLVASQKEKAEELNVWRARVRWLGGFKGRAYVRNHSFIIDEPADLAGVDTAPNAVEYVLAALGGCLTVGFVLNATKNNIKIDALEVSLEGRIDNILTFLGLSDEGHPGYREITAKLYVRASADQKTLEEVWRKTVETSPVGNTLSRTVRIIPQLSVVS</sequence>
<dbReference type="PANTHER" id="PTHR35368">
    <property type="entry name" value="HYDROPEROXIDE REDUCTASE"/>
    <property type="match status" value="1"/>
</dbReference>
<protein>
    <submittedName>
        <fullName evidence="1">OsmC family peroxiredoxin</fullName>
    </submittedName>
</protein>
<dbReference type="InterPro" id="IPR015946">
    <property type="entry name" value="KH_dom-like_a/b"/>
</dbReference>
<reference evidence="1" key="1">
    <citation type="journal article" date="2020" name="mSystems">
        <title>Genome- and Community-Level Interaction Insights into Carbon Utilization and Element Cycling Functions of Hydrothermarchaeota in Hydrothermal Sediment.</title>
        <authorList>
            <person name="Zhou Z."/>
            <person name="Liu Y."/>
            <person name="Xu W."/>
            <person name="Pan J."/>
            <person name="Luo Z.H."/>
            <person name="Li M."/>
        </authorList>
    </citation>
    <scope>NUCLEOTIDE SEQUENCE [LARGE SCALE GENOMIC DNA]</scope>
    <source>
        <strain evidence="1">SpSt-1056</strain>
    </source>
</reference>
<gene>
    <name evidence="1" type="ORF">ENM11_00030</name>
</gene>
<dbReference type="InterPro" id="IPR036102">
    <property type="entry name" value="OsmC/Ohrsf"/>
</dbReference>
<organism evidence="1">
    <name type="scientific">Caldiarchaeum subterraneum</name>
    <dbReference type="NCBI Taxonomy" id="311458"/>
    <lineage>
        <taxon>Archaea</taxon>
        <taxon>Nitrososphaerota</taxon>
        <taxon>Candidatus Caldarchaeales</taxon>
        <taxon>Candidatus Caldarchaeaceae</taxon>
        <taxon>Candidatus Caldarchaeum</taxon>
    </lineage>
</organism>
<dbReference type="EMBL" id="DRWN01000001">
    <property type="protein sequence ID" value="HHK67534.1"/>
    <property type="molecule type" value="Genomic_DNA"/>
</dbReference>
<dbReference type="InterPro" id="IPR052924">
    <property type="entry name" value="OsmC/Ohr_hydroprdx_reductase"/>
</dbReference>
<dbReference type="Gene3D" id="3.30.300.20">
    <property type="match status" value="1"/>
</dbReference>